<evidence type="ECO:0000256" key="10">
    <source>
        <dbReference type="ARBA" id="ARBA00048743"/>
    </source>
</evidence>
<dbReference type="GO" id="GO:0006235">
    <property type="term" value="P:dTTP biosynthetic process"/>
    <property type="evidence" value="ECO:0007669"/>
    <property type="project" value="UniProtKB-UniRule"/>
</dbReference>
<evidence type="ECO:0000313" key="14">
    <source>
        <dbReference type="EMBL" id="BBB29310.1"/>
    </source>
</evidence>
<dbReference type="InterPro" id="IPR018094">
    <property type="entry name" value="Thymidylate_kinase"/>
</dbReference>
<evidence type="ECO:0000256" key="3">
    <source>
        <dbReference type="ARBA" id="ARBA00017144"/>
    </source>
</evidence>
<evidence type="ECO:0000313" key="15">
    <source>
        <dbReference type="Proteomes" id="UP000595332"/>
    </source>
</evidence>
<keyword evidence="15" id="KW-1185">Reference proteome</keyword>
<keyword evidence="7 12" id="KW-0418">Kinase</keyword>
<dbReference type="SUPFAM" id="SSF52540">
    <property type="entry name" value="P-loop containing nucleoside triphosphate hydrolases"/>
    <property type="match status" value="1"/>
</dbReference>
<protein>
    <recommendedName>
        <fullName evidence="3 12">Thymidylate kinase</fullName>
        <ecNumber evidence="2 12">2.7.4.9</ecNumber>
    </recommendedName>
    <alternativeName>
        <fullName evidence="9 12">dTMP kinase</fullName>
    </alternativeName>
</protein>
<comment type="catalytic activity">
    <reaction evidence="10 12">
        <text>dTMP + ATP = dTDP + ADP</text>
        <dbReference type="Rhea" id="RHEA:13517"/>
        <dbReference type="ChEBI" id="CHEBI:30616"/>
        <dbReference type="ChEBI" id="CHEBI:58369"/>
        <dbReference type="ChEBI" id="CHEBI:63528"/>
        <dbReference type="ChEBI" id="CHEBI:456216"/>
        <dbReference type="EC" id="2.7.4.9"/>
    </reaction>
</comment>
<evidence type="ECO:0000256" key="12">
    <source>
        <dbReference type="HAMAP-Rule" id="MF_00165"/>
    </source>
</evidence>
<comment type="similarity">
    <text evidence="1 12">Belongs to the thymidylate kinase family.</text>
</comment>
<proteinExistence type="inferred from homology"/>
<dbReference type="RefSeq" id="WP_201349919.1">
    <property type="nucleotide sequence ID" value="NZ_AP014546.1"/>
</dbReference>
<dbReference type="GO" id="GO:0004798">
    <property type="term" value="F:dTMP kinase activity"/>
    <property type="evidence" value="ECO:0007669"/>
    <property type="project" value="UniProtKB-UniRule"/>
</dbReference>
<evidence type="ECO:0000256" key="6">
    <source>
        <dbReference type="ARBA" id="ARBA00022741"/>
    </source>
</evidence>
<dbReference type="Pfam" id="PF02223">
    <property type="entry name" value="Thymidylate_kin"/>
    <property type="match status" value="1"/>
</dbReference>
<reference evidence="14 15" key="1">
    <citation type="journal article" date="2008" name="Int. J. Syst. Evol. Microbiol.">
        <title>Neptunomonas japonica sp. nov., an Osedax japonicus symbiont-like bacterium isolated from sediment adjacent to sperm whale carcasses off Kagoshima, Japan.</title>
        <authorList>
            <person name="Miyazaki M."/>
            <person name="Nogi Y."/>
            <person name="Fujiwara Y."/>
            <person name="Kawato M."/>
            <person name="Kubokawa K."/>
            <person name="Horikoshi K."/>
        </authorList>
    </citation>
    <scope>NUCLEOTIDE SEQUENCE [LARGE SCALE GENOMIC DNA]</scope>
    <source>
        <strain evidence="14 15">JAMM 1380</strain>
    </source>
</reference>
<dbReference type="EC" id="2.7.4.9" evidence="2 12"/>
<keyword evidence="4 12" id="KW-0808">Transferase</keyword>
<dbReference type="FunFam" id="3.40.50.300:FF:000225">
    <property type="entry name" value="Thymidylate kinase"/>
    <property type="match status" value="1"/>
</dbReference>
<dbReference type="NCBIfam" id="TIGR00041">
    <property type="entry name" value="DTMP_kinase"/>
    <property type="match status" value="1"/>
</dbReference>
<evidence type="ECO:0000256" key="4">
    <source>
        <dbReference type="ARBA" id="ARBA00022679"/>
    </source>
</evidence>
<evidence type="ECO:0000256" key="1">
    <source>
        <dbReference type="ARBA" id="ARBA00009776"/>
    </source>
</evidence>
<keyword evidence="6 12" id="KW-0547">Nucleotide-binding</keyword>
<evidence type="ECO:0000256" key="5">
    <source>
        <dbReference type="ARBA" id="ARBA00022727"/>
    </source>
</evidence>
<evidence type="ECO:0000256" key="8">
    <source>
        <dbReference type="ARBA" id="ARBA00022840"/>
    </source>
</evidence>
<dbReference type="GO" id="GO:0005524">
    <property type="term" value="F:ATP binding"/>
    <property type="evidence" value="ECO:0007669"/>
    <property type="project" value="UniProtKB-UniRule"/>
</dbReference>
<dbReference type="InterPro" id="IPR027417">
    <property type="entry name" value="P-loop_NTPase"/>
</dbReference>
<feature type="binding site" evidence="12">
    <location>
        <begin position="14"/>
        <end position="21"/>
    </location>
    <ligand>
        <name>ATP</name>
        <dbReference type="ChEBI" id="CHEBI:30616"/>
    </ligand>
</feature>
<dbReference type="PANTHER" id="PTHR10344">
    <property type="entry name" value="THYMIDYLATE KINASE"/>
    <property type="match status" value="1"/>
</dbReference>
<dbReference type="EMBL" id="AP014546">
    <property type="protein sequence ID" value="BBB29310.1"/>
    <property type="molecule type" value="Genomic_DNA"/>
</dbReference>
<dbReference type="GO" id="GO:0006233">
    <property type="term" value="P:dTDP biosynthetic process"/>
    <property type="evidence" value="ECO:0007669"/>
    <property type="project" value="InterPro"/>
</dbReference>
<dbReference type="GO" id="GO:0006227">
    <property type="term" value="P:dUDP biosynthetic process"/>
    <property type="evidence" value="ECO:0007669"/>
    <property type="project" value="TreeGrafter"/>
</dbReference>
<comment type="function">
    <text evidence="11 12">Phosphorylation of dTMP to form dTDP in both de novo and salvage pathways of dTTP synthesis.</text>
</comment>
<feature type="domain" description="Thymidylate kinase-like" evidence="13">
    <location>
        <begin position="12"/>
        <end position="201"/>
    </location>
</feature>
<sequence length="212" mass="23866">MDIAKKGCFITIEGTEGVGKSTNVEFIRQYLSNKGIGLRLTREPGGTPLAEEIRELLLQPRDEKVSDDAEILLVFAARAQHVAQVIKPSLEQGLWVLSDRFTDATFAYQGAGRGISWNRIQQLEQYVLGDLRPDLTVLLDLPVDVGIARAKERGALDRFEQEKHDFFEKVRQGYHHRLRAEPDRFALIDASQSLENVQQQIAAALAEKLDIK</sequence>
<dbReference type="CDD" id="cd01672">
    <property type="entry name" value="TMPK"/>
    <property type="match status" value="1"/>
</dbReference>
<evidence type="ECO:0000256" key="7">
    <source>
        <dbReference type="ARBA" id="ARBA00022777"/>
    </source>
</evidence>
<dbReference type="GO" id="GO:0005829">
    <property type="term" value="C:cytosol"/>
    <property type="evidence" value="ECO:0007669"/>
    <property type="project" value="TreeGrafter"/>
</dbReference>
<gene>
    <name evidence="12 14" type="primary">tmk</name>
    <name evidence="14" type="ORF">NEJAP_1358</name>
</gene>
<evidence type="ECO:0000256" key="11">
    <source>
        <dbReference type="ARBA" id="ARBA00057735"/>
    </source>
</evidence>
<dbReference type="Gene3D" id="3.40.50.300">
    <property type="entry name" value="P-loop containing nucleotide triphosphate hydrolases"/>
    <property type="match status" value="1"/>
</dbReference>
<evidence type="ECO:0000256" key="2">
    <source>
        <dbReference type="ARBA" id="ARBA00012980"/>
    </source>
</evidence>
<dbReference type="PANTHER" id="PTHR10344:SF4">
    <property type="entry name" value="UMP-CMP KINASE 2, MITOCHONDRIAL"/>
    <property type="match status" value="1"/>
</dbReference>
<dbReference type="AlphaFoldDB" id="A0A7R6SW24"/>
<name>A0A7R6SW24_9GAMM</name>
<dbReference type="InterPro" id="IPR039430">
    <property type="entry name" value="Thymidylate_kin-like_dom"/>
</dbReference>
<organism evidence="14 15">
    <name type="scientific">Neptunomonas japonica JAMM 1380</name>
    <dbReference type="NCBI Taxonomy" id="1441457"/>
    <lineage>
        <taxon>Bacteria</taxon>
        <taxon>Pseudomonadati</taxon>
        <taxon>Pseudomonadota</taxon>
        <taxon>Gammaproteobacteria</taxon>
        <taxon>Oceanospirillales</taxon>
        <taxon>Oceanospirillaceae</taxon>
        <taxon>Neptunomonas</taxon>
    </lineage>
</organism>
<dbReference type="KEGG" id="njp:NEJAP_1358"/>
<keyword evidence="8 12" id="KW-0067">ATP-binding</keyword>
<dbReference type="Proteomes" id="UP000595332">
    <property type="component" value="Chromosome"/>
</dbReference>
<evidence type="ECO:0000259" key="13">
    <source>
        <dbReference type="Pfam" id="PF02223"/>
    </source>
</evidence>
<keyword evidence="5 12" id="KW-0545">Nucleotide biosynthesis</keyword>
<accession>A0A7R6SW24</accession>
<dbReference type="HAMAP" id="MF_00165">
    <property type="entry name" value="Thymidylate_kinase"/>
    <property type="match status" value="1"/>
</dbReference>
<evidence type="ECO:0000256" key="9">
    <source>
        <dbReference type="ARBA" id="ARBA00029962"/>
    </source>
</evidence>